<proteinExistence type="predicted"/>
<dbReference type="CDD" id="cd00371">
    <property type="entry name" value="HMA"/>
    <property type="match status" value="1"/>
</dbReference>
<gene>
    <name evidence="3" type="ORF">QYE77_00880</name>
</gene>
<comment type="caution">
    <text evidence="3">The sequence shown here is derived from an EMBL/GenBank/DDBJ whole genome shotgun (WGS) entry which is preliminary data.</text>
</comment>
<dbReference type="InterPro" id="IPR017969">
    <property type="entry name" value="Heavy-metal-associated_CS"/>
</dbReference>
<organism evidence="3 4">
    <name type="scientific">Thermanaerothrix solaris</name>
    <dbReference type="NCBI Taxonomy" id="3058434"/>
    <lineage>
        <taxon>Bacteria</taxon>
        <taxon>Bacillati</taxon>
        <taxon>Chloroflexota</taxon>
        <taxon>Anaerolineae</taxon>
        <taxon>Anaerolineales</taxon>
        <taxon>Anaerolineaceae</taxon>
        <taxon>Thermanaerothrix</taxon>
    </lineage>
</organism>
<sequence length="69" mass="7734">MAEVEFFVPAIHCAHCVHTIKMELQELNGVQGVEADVTSKKVRVKYEAPASPESIAKLLEEINYPPQRI</sequence>
<dbReference type="Pfam" id="PF00403">
    <property type="entry name" value="HMA"/>
    <property type="match status" value="1"/>
</dbReference>
<keyword evidence="4" id="KW-1185">Reference proteome</keyword>
<dbReference type="Gene3D" id="3.30.70.100">
    <property type="match status" value="1"/>
</dbReference>
<dbReference type="InterPro" id="IPR000428">
    <property type="entry name" value="Cu-bd"/>
</dbReference>
<dbReference type="Proteomes" id="UP001254165">
    <property type="component" value="Unassembled WGS sequence"/>
</dbReference>
<feature type="domain" description="HMA" evidence="2">
    <location>
        <begin position="2"/>
        <end position="67"/>
    </location>
</feature>
<evidence type="ECO:0000259" key="2">
    <source>
        <dbReference type="PROSITE" id="PS50846"/>
    </source>
</evidence>
<dbReference type="InterPro" id="IPR006121">
    <property type="entry name" value="HMA_dom"/>
</dbReference>
<dbReference type="PROSITE" id="PS50846">
    <property type="entry name" value="HMA_2"/>
    <property type="match status" value="1"/>
</dbReference>
<dbReference type="RefSeq" id="WP_315623345.1">
    <property type="nucleotide sequence ID" value="NZ_JAUHMF010000001.1"/>
</dbReference>
<evidence type="ECO:0000256" key="1">
    <source>
        <dbReference type="ARBA" id="ARBA00022723"/>
    </source>
</evidence>
<dbReference type="InterPro" id="IPR036163">
    <property type="entry name" value="HMA_dom_sf"/>
</dbReference>
<keyword evidence="1" id="KW-0479">Metal-binding</keyword>
<dbReference type="EMBL" id="JAUHMF010000001">
    <property type="protein sequence ID" value="MDT8896804.1"/>
    <property type="molecule type" value="Genomic_DNA"/>
</dbReference>
<protein>
    <submittedName>
        <fullName evidence="3">Heavy metal-associated domain-containing protein</fullName>
    </submittedName>
</protein>
<dbReference type="PROSITE" id="PS01047">
    <property type="entry name" value="HMA_1"/>
    <property type="match status" value="1"/>
</dbReference>
<dbReference type="SUPFAM" id="SSF55008">
    <property type="entry name" value="HMA, heavy metal-associated domain"/>
    <property type="match status" value="1"/>
</dbReference>
<reference evidence="3 4" key="1">
    <citation type="submission" date="2023-07" db="EMBL/GenBank/DDBJ databases">
        <title>Novel species of Thermanaerothrix with wide hydrolytic capabilities.</title>
        <authorList>
            <person name="Zayulina K.S."/>
            <person name="Podosokorskaya O.A."/>
            <person name="Elcheninov A.G."/>
        </authorList>
    </citation>
    <scope>NUCLEOTIDE SEQUENCE [LARGE SCALE GENOMIC DNA]</scope>
    <source>
        <strain evidence="3 4">4228-RoL</strain>
    </source>
</reference>
<evidence type="ECO:0000313" key="4">
    <source>
        <dbReference type="Proteomes" id="UP001254165"/>
    </source>
</evidence>
<dbReference type="PRINTS" id="PR00944">
    <property type="entry name" value="CUEXPORT"/>
</dbReference>
<name>A0ABU3NIX1_9CHLR</name>
<evidence type="ECO:0000313" key="3">
    <source>
        <dbReference type="EMBL" id="MDT8896804.1"/>
    </source>
</evidence>
<accession>A0ABU3NIX1</accession>